<keyword evidence="3" id="KW-1185">Reference proteome</keyword>
<sequence length="137" mass="15744">MKTQKIIYLLFAGLLILVIYIAKDTFSQPTLNDLEGNFTELASYRNENNTGPIIRLYVVSISDTLWNEMETYGDMMPHSKYGNTKIYFFPEGEDVPSDITPVKPYFSTVYQSSCLALYEKTSMGDVRFTKFPFTVDQ</sequence>
<protein>
    <submittedName>
        <fullName evidence="2">Uncharacterized protein</fullName>
    </submittedName>
</protein>
<reference evidence="2 3" key="1">
    <citation type="submission" date="2014-04" db="EMBL/GenBank/DDBJ databases">
        <title>Characterization and application of a salt tolerant electro-active bacterium.</title>
        <authorList>
            <person name="Yang L."/>
            <person name="Wei S."/>
            <person name="Tay Q.X.M."/>
        </authorList>
    </citation>
    <scope>NUCLEOTIDE SEQUENCE [LARGE SCALE GENOMIC DNA]</scope>
    <source>
        <strain evidence="2 3">LY1</strain>
    </source>
</reference>
<name>A0A074LLR3_9BACT</name>
<evidence type="ECO:0000313" key="2">
    <source>
        <dbReference type="EMBL" id="KEO74807.1"/>
    </source>
</evidence>
<keyword evidence="1" id="KW-0812">Transmembrane</keyword>
<gene>
    <name evidence="2" type="ORF">EL17_03775</name>
</gene>
<keyword evidence="1" id="KW-1133">Transmembrane helix</keyword>
<feature type="transmembrane region" description="Helical" evidence="1">
    <location>
        <begin position="6"/>
        <end position="22"/>
    </location>
</feature>
<dbReference type="AlphaFoldDB" id="A0A074LLR3"/>
<dbReference type="Proteomes" id="UP000027821">
    <property type="component" value="Unassembled WGS sequence"/>
</dbReference>
<dbReference type="STRING" id="1048983.EL17_03775"/>
<dbReference type="eggNOG" id="ENOG5032S67">
    <property type="taxonomic scope" value="Bacteria"/>
</dbReference>
<dbReference type="RefSeq" id="WP_035071056.1">
    <property type="nucleotide sequence ID" value="NZ_JMIH01000014.1"/>
</dbReference>
<dbReference type="OrthoDB" id="709006at2"/>
<keyword evidence="1" id="KW-0472">Membrane</keyword>
<evidence type="ECO:0000256" key="1">
    <source>
        <dbReference type="SAM" id="Phobius"/>
    </source>
</evidence>
<proteinExistence type="predicted"/>
<comment type="caution">
    <text evidence="2">The sequence shown here is derived from an EMBL/GenBank/DDBJ whole genome shotgun (WGS) entry which is preliminary data.</text>
</comment>
<evidence type="ECO:0000313" key="3">
    <source>
        <dbReference type="Proteomes" id="UP000027821"/>
    </source>
</evidence>
<organism evidence="2 3">
    <name type="scientific">Anditalea andensis</name>
    <dbReference type="NCBI Taxonomy" id="1048983"/>
    <lineage>
        <taxon>Bacteria</taxon>
        <taxon>Pseudomonadati</taxon>
        <taxon>Bacteroidota</taxon>
        <taxon>Cytophagia</taxon>
        <taxon>Cytophagales</taxon>
        <taxon>Cytophagaceae</taxon>
        <taxon>Anditalea</taxon>
    </lineage>
</organism>
<accession>A0A074LLR3</accession>
<dbReference type="EMBL" id="JMIH01000014">
    <property type="protein sequence ID" value="KEO74807.1"/>
    <property type="molecule type" value="Genomic_DNA"/>
</dbReference>